<dbReference type="GO" id="GO:0000976">
    <property type="term" value="F:transcription cis-regulatory region binding"/>
    <property type="evidence" value="ECO:0007669"/>
    <property type="project" value="TreeGrafter"/>
</dbReference>
<dbReference type="Gene3D" id="3.40.50.2300">
    <property type="match status" value="1"/>
</dbReference>
<protein>
    <submittedName>
        <fullName evidence="11">Response regulator mprA</fullName>
    </submittedName>
</protein>
<name>W5W069_9PSEU</name>
<reference evidence="11 12" key="1">
    <citation type="journal article" date="2014" name="BMC Genomics">
        <title>Complete genome sequence of producer of the glycopeptide antibiotic Aculeximycin Kutzneria albida DSM 43870T, a representative of minor genus of Pseudonocardiaceae.</title>
        <authorList>
            <person name="Rebets Y."/>
            <person name="Tokovenko B."/>
            <person name="Lushchyk I."/>
            <person name="Ruckert C."/>
            <person name="Zaburannyi N."/>
            <person name="Bechthold A."/>
            <person name="Kalinowski J."/>
            <person name="Luzhetskyy A."/>
        </authorList>
    </citation>
    <scope>NUCLEOTIDE SEQUENCE [LARGE SCALE GENOMIC DNA]</scope>
    <source>
        <strain evidence="11">DSM 43870</strain>
    </source>
</reference>
<dbReference type="InterPro" id="IPR036388">
    <property type="entry name" value="WH-like_DNA-bd_sf"/>
</dbReference>
<keyword evidence="2 7" id="KW-0597">Phosphoprotein</keyword>
<dbReference type="eggNOG" id="COG0745">
    <property type="taxonomic scope" value="Bacteria"/>
</dbReference>
<dbReference type="GO" id="GO:0006355">
    <property type="term" value="P:regulation of DNA-templated transcription"/>
    <property type="evidence" value="ECO:0007669"/>
    <property type="project" value="InterPro"/>
</dbReference>
<keyword evidence="4" id="KW-0805">Transcription regulation</keyword>
<dbReference type="SUPFAM" id="SSF52172">
    <property type="entry name" value="CheY-like"/>
    <property type="match status" value="1"/>
</dbReference>
<evidence type="ECO:0000256" key="3">
    <source>
        <dbReference type="ARBA" id="ARBA00023012"/>
    </source>
</evidence>
<dbReference type="Pfam" id="PF00072">
    <property type="entry name" value="Response_reg"/>
    <property type="match status" value="1"/>
</dbReference>
<comment type="subcellular location">
    <subcellularLocation>
        <location evidence="1">Cytoplasm</location>
    </subcellularLocation>
</comment>
<dbReference type="Gene3D" id="6.10.250.690">
    <property type="match status" value="1"/>
</dbReference>
<accession>W5W069</accession>
<organism evidence="11 12">
    <name type="scientific">Kutzneria albida DSM 43870</name>
    <dbReference type="NCBI Taxonomy" id="1449976"/>
    <lineage>
        <taxon>Bacteria</taxon>
        <taxon>Bacillati</taxon>
        <taxon>Actinomycetota</taxon>
        <taxon>Actinomycetes</taxon>
        <taxon>Pseudonocardiales</taxon>
        <taxon>Pseudonocardiaceae</taxon>
        <taxon>Kutzneria</taxon>
    </lineage>
</organism>
<dbReference type="Gene3D" id="1.10.10.10">
    <property type="entry name" value="Winged helix-like DNA-binding domain superfamily/Winged helix DNA-binding domain"/>
    <property type="match status" value="1"/>
</dbReference>
<feature type="domain" description="OmpR/PhoB-type" evidence="10">
    <location>
        <begin position="151"/>
        <end position="249"/>
    </location>
</feature>
<dbReference type="InterPro" id="IPR001789">
    <property type="entry name" value="Sig_transdc_resp-reg_receiver"/>
</dbReference>
<feature type="DNA-binding region" description="OmpR/PhoB-type" evidence="8">
    <location>
        <begin position="151"/>
        <end position="249"/>
    </location>
</feature>
<evidence type="ECO:0000256" key="1">
    <source>
        <dbReference type="ARBA" id="ARBA00004496"/>
    </source>
</evidence>
<keyword evidence="5 8" id="KW-0238">DNA-binding</keyword>
<keyword evidence="12" id="KW-1185">Reference proteome</keyword>
<dbReference type="STRING" id="1449976.KALB_766"/>
<dbReference type="Pfam" id="PF00486">
    <property type="entry name" value="Trans_reg_C"/>
    <property type="match status" value="1"/>
</dbReference>
<evidence type="ECO:0000313" key="12">
    <source>
        <dbReference type="Proteomes" id="UP000019225"/>
    </source>
</evidence>
<feature type="domain" description="Response regulatory" evidence="9">
    <location>
        <begin position="29"/>
        <end position="143"/>
    </location>
</feature>
<dbReference type="SMART" id="SM00448">
    <property type="entry name" value="REC"/>
    <property type="match status" value="1"/>
</dbReference>
<evidence type="ECO:0000256" key="7">
    <source>
        <dbReference type="PROSITE-ProRule" id="PRU00169"/>
    </source>
</evidence>
<dbReference type="SMART" id="SM00862">
    <property type="entry name" value="Trans_reg_C"/>
    <property type="match status" value="1"/>
</dbReference>
<evidence type="ECO:0000256" key="5">
    <source>
        <dbReference type="ARBA" id="ARBA00023125"/>
    </source>
</evidence>
<dbReference type="AlphaFoldDB" id="W5W069"/>
<dbReference type="GO" id="GO:0005829">
    <property type="term" value="C:cytosol"/>
    <property type="evidence" value="ECO:0007669"/>
    <property type="project" value="TreeGrafter"/>
</dbReference>
<dbReference type="EMBL" id="CP007155">
    <property type="protein sequence ID" value="AHH94140.1"/>
    <property type="molecule type" value="Genomic_DNA"/>
</dbReference>
<dbReference type="Proteomes" id="UP000019225">
    <property type="component" value="Chromosome"/>
</dbReference>
<keyword evidence="6" id="KW-0804">Transcription</keyword>
<keyword evidence="3" id="KW-0902">Two-component regulatory system</keyword>
<dbReference type="CDD" id="cd00383">
    <property type="entry name" value="trans_reg_C"/>
    <property type="match status" value="1"/>
</dbReference>
<feature type="modified residue" description="4-aspartylphosphate" evidence="7">
    <location>
        <position position="78"/>
    </location>
</feature>
<dbReference type="InterPro" id="IPR001867">
    <property type="entry name" value="OmpR/PhoB-type_DNA-bd"/>
</dbReference>
<evidence type="ECO:0000256" key="2">
    <source>
        <dbReference type="ARBA" id="ARBA00022553"/>
    </source>
</evidence>
<dbReference type="PANTHER" id="PTHR48111">
    <property type="entry name" value="REGULATOR OF RPOS"/>
    <property type="match status" value="1"/>
</dbReference>
<sequence length="250" mass="27530">MKVPFTTFNVLNGTFMTPGVRAGSVVTMRVLVVDDELAVRQSVARALVVAGHEVRESQDGAGALAEVRAWRPDLVVLDVLMPFLDGLTVCRRLRADGDRTPILVLTARDAYEDRVSGLDAGADDYLVKPFDLGELLARVRALARRSHPADPAVLRCADLVVDVAANRVRRGDREVELSRTEFALLEVLARNSGRVLTREVLIDRVWGADPGMVSNSLAVYIRYLRLKLEAHGEVRLVHTVRGVGYRLDAP</sequence>
<dbReference type="PROSITE" id="PS50110">
    <property type="entry name" value="RESPONSE_REGULATORY"/>
    <property type="match status" value="1"/>
</dbReference>
<gene>
    <name evidence="11" type="ORF">KALB_766</name>
</gene>
<dbReference type="PROSITE" id="PS51755">
    <property type="entry name" value="OMPR_PHOB"/>
    <property type="match status" value="1"/>
</dbReference>
<dbReference type="GO" id="GO:0000156">
    <property type="term" value="F:phosphorelay response regulator activity"/>
    <property type="evidence" value="ECO:0007669"/>
    <property type="project" value="TreeGrafter"/>
</dbReference>
<dbReference type="KEGG" id="kal:KALB_766"/>
<evidence type="ECO:0000256" key="6">
    <source>
        <dbReference type="ARBA" id="ARBA00023163"/>
    </source>
</evidence>
<evidence type="ECO:0000256" key="4">
    <source>
        <dbReference type="ARBA" id="ARBA00023015"/>
    </source>
</evidence>
<proteinExistence type="predicted"/>
<dbReference type="CDD" id="cd17627">
    <property type="entry name" value="REC_OmpR_PrrA-like"/>
    <property type="match status" value="1"/>
</dbReference>
<evidence type="ECO:0000259" key="10">
    <source>
        <dbReference type="PROSITE" id="PS51755"/>
    </source>
</evidence>
<evidence type="ECO:0000313" key="11">
    <source>
        <dbReference type="EMBL" id="AHH94140.1"/>
    </source>
</evidence>
<dbReference type="InterPro" id="IPR039420">
    <property type="entry name" value="WalR-like"/>
</dbReference>
<dbReference type="HOGENOM" id="CLU_000445_30_1_11"/>
<dbReference type="InterPro" id="IPR011006">
    <property type="entry name" value="CheY-like_superfamily"/>
</dbReference>
<evidence type="ECO:0000259" key="9">
    <source>
        <dbReference type="PROSITE" id="PS50110"/>
    </source>
</evidence>
<dbReference type="PANTHER" id="PTHR48111:SF22">
    <property type="entry name" value="REGULATOR OF RPOS"/>
    <property type="match status" value="1"/>
</dbReference>
<dbReference type="FunFam" id="1.10.10.10:FF:000005">
    <property type="entry name" value="Two-component system response regulator"/>
    <property type="match status" value="1"/>
</dbReference>
<evidence type="ECO:0000256" key="8">
    <source>
        <dbReference type="PROSITE-ProRule" id="PRU01091"/>
    </source>
</evidence>
<dbReference type="GO" id="GO:0032993">
    <property type="term" value="C:protein-DNA complex"/>
    <property type="evidence" value="ECO:0007669"/>
    <property type="project" value="TreeGrafter"/>
</dbReference>